<dbReference type="STRING" id="252305.OB2597_07725"/>
<reference evidence="2 3" key="1">
    <citation type="journal article" date="2010" name="J. Bacteriol.">
        <title>Genome sequences of Oceanicola granulosus HTCC2516(T) and Oceanicola batsensis HTCC2597(TDelta).</title>
        <authorList>
            <person name="Thrash J.C."/>
            <person name="Cho J.C."/>
            <person name="Vergin K.L."/>
            <person name="Giovannoni S.J."/>
        </authorList>
    </citation>
    <scope>NUCLEOTIDE SEQUENCE [LARGE SCALE GENOMIC DNA]</scope>
    <source>
        <strain evidence="3">ATCC BAA-863 / DSM 15984 / KCTC 12145 / HTCC2597</strain>
    </source>
</reference>
<dbReference type="Proteomes" id="UP000004318">
    <property type="component" value="Unassembled WGS sequence"/>
</dbReference>
<dbReference type="HOGENOM" id="CLU_093830_0_0_5"/>
<dbReference type="RefSeq" id="WP_009805773.1">
    <property type="nucleotide sequence ID" value="NZ_CH724131.1"/>
</dbReference>
<protein>
    <recommendedName>
        <fullName evidence="1">4Fe-4S ferredoxin-type domain-containing protein</fullName>
    </recommendedName>
</protein>
<dbReference type="EMBL" id="AAMO01000001">
    <property type="protein sequence ID" value="EAQ05157.1"/>
    <property type="molecule type" value="Genomic_DNA"/>
</dbReference>
<organism evidence="2 3">
    <name type="scientific">Pseudooceanicola batsensis (strain ATCC BAA-863 / DSM 15984 / KCTC 12145 / HTCC2597)</name>
    <name type="common">Oceanicola batsensis</name>
    <dbReference type="NCBI Taxonomy" id="252305"/>
    <lineage>
        <taxon>Bacteria</taxon>
        <taxon>Pseudomonadati</taxon>
        <taxon>Pseudomonadota</taxon>
        <taxon>Alphaproteobacteria</taxon>
        <taxon>Rhodobacterales</taxon>
        <taxon>Paracoccaceae</taxon>
        <taxon>Pseudooceanicola</taxon>
    </lineage>
</organism>
<evidence type="ECO:0000259" key="1">
    <source>
        <dbReference type="PROSITE" id="PS51379"/>
    </source>
</evidence>
<proteinExistence type="predicted"/>
<comment type="caution">
    <text evidence="2">The sequence shown here is derived from an EMBL/GenBank/DDBJ whole genome shotgun (WGS) entry which is preliminary data.</text>
</comment>
<evidence type="ECO:0000313" key="3">
    <source>
        <dbReference type="Proteomes" id="UP000004318"/>
    </source>
</evidence>
<dbReference type="AlphaFoldDB" id="A3TU30"/>
<accession>A3TU30</accession>
<name>A3TU30_PSEBH</name>
<sequence>MATLEALAREARRRHLAIAAGLPDHLCATRDDLPEGTRTLLLLSPDEPAFWPAFARSEECRDRRPDPMDRWSRRVIGDWANDLGATALFPFGGPPFRPFIQWALASGHVHASPVGMLVHPTAGLYLSFRGALALTDAINLPPPQTSPCEGCATRPCLSTCPVTALKPSGYDVDACKRFLRSEAGKDCMSTGCRARRACPCGKSHGRIAAHSAYHMQQFL</sequence>
<keyword evidence="3" id="KW-1185">Reference proteome</keyword>
<dbReference type="InterPro" id="IPR017896">
    <property type="entry name" value="4Fe4S_Fe-S-bd"/>
</dbReference>
<dbReference type="eggNOG" id="COG1600">
    <property type="taxonomic scope" value="Bacteria"/>
</dbReference>
<gene>
    <name evidence="2" type="ORF">OB2597_07725</name>
</gene>
<feature type="domain" description="4Fe-4S ferredoxin-type" evidence="1">
    <location>
        <begin position="139"/>
        <end position="170"/>
    </location>
</feature>
<evidence type="ECO:0000313" key="2">
    <source>
        <dbReference type="EMBL" id="EAQ05157.1"/>
    </source>
</evidence>
<dbReference type="PROSITE" id="PS51379">
    <property type="entry name" value="4FE4S_FER_2"/>
    <property type="match status" value="1"/>
</dbReference>